<evidence type="ECO:0000256" key="1">
    <source>
        <dbReference type="ARBA" id="ARBA00022801"/>
    </source>
</evidence>
<organism evidence="4 5">
    <name type="scientific">Hufsiella ginkgonis</name>
    <dbReference type="NCBI Taxonomy" id="2695274"/>
    <lineage>
        <taxon>Bacteria</taxon>
        <taxon>Pseudomonadati</taxon>
        <taxon>Bacteroidota</taxon>
        <taxon>Sphingobacteriia</taxon>
        <taxon>Sphingobacteriales</taxon>
        <taxon>Sphingobacteriaceae</taxon>
        <taxon>Hufsiella</taxon>
    </lineage>
</organism>
<dbReference type="InterPro" id="IPR050300">
    <property type="entry name" value="GDXG_lipolytic_enzyme"/>
</dbReference>
<feature type="transmembrane region" description="Helical" evidence="2">
    <location>
        <begin position="31"/>
        <end position="51"/>
    </location>
</feature>
<evidence type="ECO:0000256" key="2">
    <source>
        <dbReference type="SAM" id="Phobius"/>
    </source>
</evidence>
<keyword evidence="2" id="KW-0472">Membrane</keyword>
<keyword evidence="5" id="KW-1185">Reference proteome</keyword>
<dbReference type="RefSeq" id="WP_160907130.1">
    <property type="nucleotide sequence ID" value="NZ_WVHS01000003.1"/>
</dbReference>
<keyword evidence="2" id="KW-0812">Transmembrane</keyword>
<evidence type="ECO:0000259" key="3">
    <source>
        <dbReference type="Pfam" id="PF20434"/>
    </source>
</evidence>
<reference evidence="4 5" key="1">
    <citation type="submission" date="2019-11" db="EMBL/GenBank/DDBJ databases">
        <title>Pedobacter sp. HMF7056 Genome sequencing and assembly.</title>
        <authorList>
            <person name="Kang H."/>
            <person name="Kim H."/>
            <person name="Joh K."/>
        </authorList>
    </citation>
    <scope>NUCLEOTIDE SEQUENCE [LARGE SCALE GENOMIC DNA]</scope>
    <source>
        <strain evidence="4 5">HMF7056</strain>
    </source>
</reference>
<dbReference type="InterPro" id="IPR029058">
    <property type="entry name" value="AB_hydrolase_fold"/>
</dbReference>
<sequence length="377" mass="41898">MIRFILLLLLFLFSLLTVFKAFEFHLWLIAILAGELSWVFALIAGIVLATGYRFGKYQMPGTVLGILAVILFLTPVFRGLMVANKLSTKFGAAFGPGTANVDNAAEMPYNPFKSLYYRRKEVPFSSLTYVNYGKESLNLDFYASQIAGKRPCVIVVHGGSWKGGNSRQIPELNGLLAEKGYQVAAINYRKAPAYRSPAPVEDVRAAMGYLRRHADSLQIDTGRFVLIGRSAGSQIALLAAYSLADPSIKGVVDFYGPADMVWGYSIPSNPLIMDSRKVMSDYLGGPYEKVPGNYAASSPLEFVSRRSPPTLIIHGENDVLVAYEHSRRLNEKLQENGVKHFWLQLPWATHGFDYIQNGPGGQLSNYVIERFLRYATK</sequence>
<protein>
    <submittedName>
        <fullName evidence="4">Alpha/beta hydrolase fold domain-containing protein</fullName>
    </submittedName>
</protein>
<name>A0A7K1XZE8_9SPHI</name>
<feature type="domain" description="BD-FAE-like" evidence="3">
    <location>
        <begin position="139"/>
        <end position="333"/>
    </location>
</feature>
<keyword evidence="2" id="KW-1133">Transmembrane helix</keyword>
<accession>A0A7K1XZE8</accession>
<dbReference type="Gene3D" id="3.40.50.1820">
    <property type="entry name" value="alpha/beta hydrolase"/>
    <property type="match status" value="1"/>
</dbReference>
<dbReference type="Pfam" id="PF20434">
    <property type="entry name" value="BD-FAE"/>
    <property type="match status" value="1"/>
</dbReference>
<dbReference type="GO" id="GO:0016787">
    <property type="term" value="F:hydrolase activity"/>
    <property type="evidence" value="ECO:0007669"/>
    <property type="project" value="UniProtKB-KW"/>
</dbReference>
<evidence type="ECO:0000313" key="4">
    <source>
        <dbReference type="EMBL" id="MXV16109.1"/>
    </source>
</evidence>
<feature type="transmembrane region" description="Helical" evidence="2">
    <location>
        <begin position="63"/>
        <end position="81"/>
    </location>
</feature>
<proteinExistence type="predicted"/>
<comment type="caution">
    <text evidence="4">The sequence shown here is derived from an EMBL/GenBank/DDBJ whole genome shotgun (WGS) entry which is preliminary data.</text>
</comment>
<dbReference type="AlphaFoldDB" id="A0A7K1XZE8"/>
<keyword evidence="1 4" id="KW-0378">Hydrolase</keyword>
<dbReference type="SUPFAM" id="SSF53474">
    <property type="entry name" value="alpha/beta-Hydrolases"/>
    <property type="match status" value="1"/>
</dbReference>
<dbReference type="PANTHER" id="PTHR48081">
    <property type="entry name" value="AB HYDROLASE SUPERFAMILY PROTEIN C4A8.06C"/>
    <property type="match status" value="1"/>
</dbReference>
<dbReference type="Proteomes" id="UP000451233">
    <property type="component" value="Unassembled WGS sequence"/>
</dbReference>
<dbReference type="EMBL" id="WVHS01000003">
    <property type="protein sequence ID" value="MXV16109.1"/>
    <property type="molecule type" value="Genomic_DNA"/>
</dbReference>
<dbReference type="InterPro" id="IPR049492">
    <property type="entry name" value="BD-FAE-like_dom"/>
</dbReference>
<gene>
    <name evidence="4" type="ORF">GS398_12410</name>
</gene>
<evidence type="ECO:0000313" key="5">
    <source>
        <dbReference type="Proteomes" id="UP000451233"/>
    </source>
</evidence>